<keyword evidence="3" id="KW-1185">Reference proteome</keyword>
<organism evidence="2 3">
    <name type="scientific">Colletotrichum incanum</name>
    <name type="common">Soybean anthracnose fungus</name>
    <dbReference type="NCBI Taxonomy" id="1573173"/>
    <lineage>
        <taxon>Eukaryota</taxon>
        <taxon>Fungi</taxon>
        <taxon>Dikarya</taxon>
        <taxon>Ascomycota</taxon>
        <taxon>Pezizomycotina</taxon>
        <taxon>Sordariomycetes</taxon>
        <taxon>Hypocreomycetidae</taxon>
        <taxon>Glomerellales</taxon>
        <taxon>Glomerellaceae</taxon>
        <taxon>Colletotrichum</taxon>
        <taxon>Colletotrichum spaethianum species complex</taxon>
    </lineage>
</organism>
<evidence type="ECO:0000313" key="3">
    <source>
        <dbReference type="Proteomes" id="UP000076584"/>
    </source>
</evidence>
<dbReference type="AlphaFoldDB" id="A0A166RQE0"/>
<protein>
    <submittedName>
        <fullName evidence="2">Beta--glucosidase</fullName>
    </submittedName>
</protein>
<dbReference type="EMBL" id="LFIW01002480">
    <property type="protein sequence ID" value="KZL69578.1"/>
    <property type="molecule type" value="Genomic_DNA"/>
</dbReference>
<evidence type="ECO:0000256" key="1">
    <source>
        <dbReference type="SAM" id="MobiDB-lite"/>
    </source>
</evidence>
<reference evidence="2 3" key="1">
    <citation type="submission" date="2015-06" db="EMBL/GenBank/DDBJ databases">
        <title>Survival trade-offs in plant roots during colonization by closely related pathogenic and mutualistic fungi.</title>
        <authorList>
            <person name="Hacquard S."/>
            <person name="Kracher B."/>
            <person name="Hiruma K."/>
            <person name="Weinman A."/>
            <person name="Muench P."/>
            <person name="Garrido Oter R."/>
            <person name="Ver Loren van Themaat E."/>
            <person name="Dallerey J.-F."/>
            <person name="Damm U."/>
            <person name="Henrissat B."/>
            <person name="Lespinet O."/>
            <person name="Thon M."/>
            <person name="Kemen E."/>
            <person name="McHardy A.C."/>
            <person name="Schulze-Lefert P."/>
            <person name="O'Connell R.J."/>
        </authorList>
    </citation>
    <scope>NUCLEOTIDE SEQUENCE [LARGE SCALE GENOMIC DNA]</scope>
    <source>
        <strain evidence="2 3">MAFF 238704</strain>
    </source>
</reference>
<feature type="compositionally biased region" description="Basic and acidic residues" evidence="1">
    <location>
        <begin position="111"/>
        <end position="123"/>
    </location>
</feature>
<proteinExistence type="predicted"/>
<name>A0A166RQE0_COLIC</name>
<dbReference type="Proteomes" id="UP000076584">
    <property type="component" value="Unassembled WGS sequence"/>
</dbReference>
<accession>A0A166RQE0</accession>
<comment type="caution">
    <text evidence="2">The sequence shown here is derived from an EMBL/GenBank/DDBJ whole genome shotgun (WGS) entry which is preliminary data.</text>
</comment>
<feature type="region of interest" description="Disordered" evidence="1">
    <location>
        <begin position="101"/>
        <end position="123"/>
    </location>
</feature>
<gene>
    <name evidence="2" type="ORF">CI238_00805</name>
</gene>
<evidence type="ECO:0000313" key="2">
    <source>
        <dbReference type="EMBL" id="KZL69578.1"/>
    </source>
</evidence>
<dbReference type="STRING" id="1573173.A0A166RQE0"/>
<sequence>MVIQWWEDRCSRSFLANHHSPHPLVTFYCPPPTDWPRLPTAAAIAAMEYRPKDVHTKHLTETDRIRIRTLYFDAHMPQKAITKTTGYTINQVRYAIRADSAAIKPRSGRPRRLDKDQKKHVLK</sequence>